<evidence type="ECO:0000256" key="1">
    <source>
        <dbReference type="SAM" id="SignalP"/>
    </source>
</evidence>
<name>A0A4V5PW70_9SPHN</name>
<comment type="caution">
    <text evidence="2">The sequence shown here is derived from an EMBL/GenBank/DDBJ whole genome shotgun (WGS) entry which is preliminary data.</text>
</comment>
<keyword evidence="3" id="KW-1185">Reference proteome</keyword>
<dbReference type="RefSeq" id="WP_136942419.1">
    <property type="nucleotide sequence ID" value="NZ_SWKR01000002.1"/>
</dbReference>
<sequence length="263" mass="25933">MARKAGGTIGLVAAAALLASAATPAHAQKKGKKDAEVALATCPASLGTIAVVDGDTQGWTKYGLGSPRGLIVAMAQQSGCFTLHDAASGKPADFLVNAIAGDKEEIDEAVNMAKSAVMQGALQSGALSAVSRVPMLGSVMGMFGGFGGKKKTVAAGLRVLNPATGQTVVAGSGTASKSTFSFGNAGLPVGVMANNAYAAAARQQIAANGYGEYVGYTESKDGKLLASAFAMAFNEIVGQSAALAAVRPQPAAAPATAATPAGK</sequence>
<dbReference type="EMBL" id="SWKR01000002">
    <property type="protein sequence ID" value="TKD50478.1"/>
    <property type="molecule type" value="Genomic_DNA"/>
</dbReference>
<dbReference type="Proteomes" id="UP000309138">
    <property type="component" value="Unassembled WGS sequence"/>
</dbReference>
<evidence type="ECO:0000313" key="3">
    <source>
        <dbReference type="Proteomes" id="UP000309138"/>
    </source>
</evidence>
<gene>
    <name evidence="2" type="ORF">FBR43_06665</name>
</gene>
<protein>
    <submittedName>
        <fullName evidence="2">SH3 domain-containing protein</fullName>
    </submittedName>
</protein>
<dbReference type="AlphaFoldDB" id="A0A4V5PW70"/>
<reference evidence="2 3" key="1">
    <citation type="submission" date="2019-04" db="EMBL/GenBank/DDBJ databases">
        <authorList>
            <person name="Yang Y."/>
            <person name="Wei D."/>
        </authorList>
    </citation>
    <scope>NUCLEOTIDE SEQUENCE [LARGE SCALE GENOMIC DNA]</scope>
    <source>
        <strain evidence="2 3">L-1-4w-11</strain>
    </source>
</reference>
<feature type="signal peptide" evidence="1">
    <location>
        <begin position="1"/>
        <end position="27"/>
    </location>
</feature>
<proteinExistence type="predicted"/>
<dbReference type="OrthoDB" id="7201328at2"/>
<keyword evidence="1" id="KW-0732">Signal</keyword>
<evidence type="ECO:0000313" key="2">
    <source>
        <dbReference type="EMBL" id="TKD50478.1"/>
    </source>
</evidence>
<organism evidence="2 3">
    <name type="scientific">Sphingomonas baiyangensis</name>
    <dbReference type="NCBI Taxonomy" id="2572576"/>
    <lineage>
        <taxon>Bacteria</taxon>
        <taxon>Pseudomonadati</taxon>
        <taxon>Pseudomonadota</taxon>
        <taxon>Alphaproteobacteria</taxon>
        <taxon>Sphingomonadales</taxon>
        <taxon>Sphingomonadaceae</taxon>
        <taxon>Sphingomonas</taxon>
    </lineage>
</organism>
<accession>A0A4V5PW70</accession>
<feature type="chain" id="PRO_5020734468" evidence="1">
    <location>
        <begin position="28"/>
        <end position="263"/>
    </location>
</feature>